<accession>A0A5B7YA52</accession>
<dbReference type="Proteomes" id="UP000304912">
    <property type="component" value="Chromosome"/>
</dbReference>
<feature type="transmembrane region" description="Helical" evidence="1">
    <location>
        <begin position="87"/>
        <end position="105"/>
    </location>
</feature>
<feature type="transmembrane region" description="Helical" evidence="1">
    <location>
        <begin position="18"/>
        <end position="38"/>
    </location>
</feature>
<evidence type="ECO:0000313" key="2">
    <source>
        <dbReference type="EMBL" id="QCZ92522.1"/>
    </source>
</evidence>
<keyword evidence="3" id="KW-1185">Reference proteome</keyword>
<name>A0A5B7YA52_9ALTE</name>
<dbReference type="KEGG" id="salk:FBQ74_03120"/>
<keyword evidence="1" id="KW-0472">Membrane</keyword>
<evidence type="ECO:0000313" key="3">
    <source>
        <dbReference type="Proteomes" id="UP000304912"/>
    </source>
</evidence>
<gene>
    <name evidence="2" type="ORF">FBQ74_03120</name>
</gene>
<dbReference type="OrthoDB" id="981982at2"/>
<dbReference type="RefSeq" id="WP_139755275.1">
    <property type="nucleotide sequence ID" value="NZ_CP039852.1"/>
</dbReference>
<proteinExistence type="predicted"/>
<keyword evidence="1" id="KW-0812">Transmembrane</keyword>
<reference evidence="2 3" key="1">
    <citation type="submission" date="2019-04" db="EMBL/GenBank/DDBJ databases">
        <title>Salinimonas iocasae sp. nov., a halophilic bacterium isolated from the outer tube casing of tubeworms in Okinawa Trough.</title>
        <authorList>
            <person name="Zhang H."/>
            <person name="Wang H."/>
            <person name="Li C."/>
        </authorList>
    </citation>
    <scope>NUCLEOTIDE SEQUENCE [LARGE SCALE GENOMIC DNA]</scope>
    <source>
        <strain evidence="2 3">KX18D6</strain>
    </source>
</reference>
<feature type="transmembrane region" description="Helical" evidence="1">
    <location>
        <begin position="45"/>
        <end position="67"/>
    </location>
</feature>
<protein>
    <submittedName>
        <fullName evidence="2">Uncharacterized protein</fullName>
    </submittedName>
</protein>
<evidence type="ECO:0000256" key="1">
    <source>
        <dbReference type="SAM" id="Phobius"/>
    </source>
</evidence>
<sequence>MPEAHPFFALSPAAQQKFIVKLLILSAIIVGASGTLFYAAGVLPLLLPLLAILLSIIAPFIDIPSLVKNKKLTYLSNYLLVEHNKHAILTLHTATLFDYYFLFAPEMNSRERKKRALTGILEGLITLCNEQVLSANPEQTVRLTSYVLNERTANKLGLQQVPTDFMQTLILCYNYINLTMCQSLLNKRLSLPSVKNIKTYKGSVHTLTQRKAYLLQLKSRMSD</sequence>
<organism evidence="2 3">
    <name type="scientific">Salinimonas iocasae</name>
    <dbReference type="NCBI Taxonomy" id="2572577"/>
    <lineage>
        <taxon>Bacteria</taxon>
        <taxon>Pseudomonadati</taxon>
        <taxon>Pseudomonadota</taxon>
        <taxon>Gammaproteobacteria</taxon>
        <taxon>Alteromonadales</taxon>
        <taxon>Alteromonadaceae</taxon>
        <taxon>Alteromonas/Salinimonas group</taxon>
        <taxon>Salinimonas</taxon>
    </lineage>
</organism>
<dbReference type="AlphaFoldDB" id="A0A5B7YA52"/>
<dbReference type="EMBL" id="CP039852">
    <property type="protein sequence ID" value="QCZ92522.1"/>
    <property type="molecule type" value="Genomic_DNA"/>
</dbReference>
<keyword evidence="1" id="KW-1133">Transmembrane helix</keyword>